<dbReference type="InterPro" id="IPR026055">
    <property type="entry name" value="FAR"/>
</dbReference>
<keyword evidence="5" id="KW-0472">Membrane</keyword>
<keyword evidence="3" id="KW-0812">Transmembrane</keyword>
<gene>
    <name evidence="9" type="ORF">GPUH_LOCUS13894</name>
</gene>
<evidence type="ECO:0000256" key="7">
    <source>
        <dbReference type="RuleBase" id="RU363097"/>
    </source>
</evidence>
<evidence type="ECO:0000259" key="8">
    <source>
        <dbReference type="Pfam" id="PF07993"/>
    </source>
</evidence>
<evidence type="ECO:0000256" key="3">
    <source>
        <dbReference type="ARBA" id="ARBA00022692"/>
    </source>
</evidence>
<evidence type="ECO:0000313" key="10">
    <source>
        <dbReference type="Proteomes" id="UP000271098"/>
    </source>
</evidence>
<dbReference type="EMBL" id="UYRT01080685">
    <property type="protein sequence ID" value="VDN23187.1"/>
    <property type="molecule type" value="Genomic_DNA"/>
</dbReference>
<dbReference type="WBParaSite" id="GPUH_0001390901-mRNA-1">
    <property type="protein sequence ID" value="GPUH_0001390901-mRNA-1"/>
    <property type="gene ID" value="GPUH_0001390901"/>
</dbReference>
<proteinExistence type="inferred from homology"/>
<dbReference type="PANTHER" id="PTHR11011">
    <property type="entry name" value="MALE STERILITY PROTEIN 2-RELATED"/>
    <property type="match status" value="1"/>
</dbReference>
<evidence type="ECO:0000256" key="2">
    <source>
        <dbReference type="ARBA" id="ARBA00005928"/>
    </source>
</evidence>
<evidence type="ECO:0000256" key="1">
    <source>
        <dbReference type="ARBA" id="ARBA00004141"/>
    </source>
</evidence>
<evidence type="ECO:0000313" key="9">
    <source>
        <dbReference type="EMBL" id="VDN23187.1"/>
    </source>
</evidence>
<feature type="domain" description="Thioester reductase (TE)" evidence="8">
    <location>
        <begin position="19"/>
        <end position="289"/>
    </location>
</feature>
<organism evidence="11">
    <name type="scientific">Gongylonema pulchrum</name>
    <dbReference type="NCBI Taxonomy" id="637853"/>
    <lineage>
        <taxon>Eukaryota</taxon>
        <taxon>Metazoa</taxon>
        <taxon>Ecdysozoa</taxon>
        <taxon>Nematoda</taxon>
        <taxon>Chromadorea</taxon>
        <taxon>Rhabditida</taxon>
        <taxon>Spirurina</taxon>
        <taxon>Spiruromorpha</taxon>
        <taxon>Spiruroidea</taxon>
        <taxon>Gongylonematidae</taxon>
        <taxon>Gongylonema</taxon>
    </lineage>
</organism>
<dbReference type="FunFam" id="3.40.50.720:FF:000143">
    <property type="entry name" value="Fatty acyl-CoA reductase"/>
    <property type="match status" value="1"/>
</dbReference>
<dbReference type="AlphaFoldDB" id="A0A183DYV3"/>
<accession>A0A183DYV3</accession>
<dbReference type="Gene3D" id="3.40.50.720">
    <property type="entry name" value="NAD(P)-binding Rossmann-like Domain"/>
    <property type="match status" value="1"/>
</dbReference>
<comment type="similarity">
    <text evidence="2 7">Belongs to the fatty acyl-CoA reductase family.</text>
</comment>
<comment type="subcellular location">
    <subcellularLocation>
        <location evidence="1">Membrane</location>
        <topology evidence="1">Multi-pass membrane protein</topology>
    </subcellularLocation>
</comment>
<evidence type="ECO:0000256" key="4">
    <source>
        <dbReference type="ARBA" id="ARBA00022989"/>
    </source>
</evidence>
<dbReference type="InterPro" id="IPR013120">
    <property type="entry name" value="FAR_NAD-bd"/>
</dbReference>
<dbReference type="GO" id="GO:0035336">
    <property type="term" value="P:long-chain fatty-acyl-CoA metabolic process"/>
    <property type="evidence" value="ECO:0007669"/>
    <property type="project" value="TreeGrafter"/>
</dbReference>
<name>A0A183DYV3_9BILA</name>
<keyword evidence="7" id="KW-0443">Lipid metabolism</keyword>
<comment type="catalytic activity">
    <reaction evidence="6 7">
        <text>a long-chain fatty acyl-CoA + 2 NADPH + 2 H(+) = a long-chain primary fatty alcohol + 2 NADP(+) + CoA</text>
        <dbReference type="Rhea" id="RHEA:52716"/>
        <dbReference type="ChEBI" id="CHEBI:15378"/>
        <dbReference type="ChEBI" id="CHEBI:57287"/>
        <dbReference type="ChEBI" id="CHEBI:57783"/>
        <dbReference type="ChEBI" id="CHEBI:58349"/>
        <dbReference type="ChEBI" id="CHEBI:77396"/>
        <dbReference type="ChEBI" id="CHEBI:83139"/>
        <dbReference type="EC" id="1.2.1.84"/>
    </reaction>
</comment>
<keyword evidence="10" id="KW-1185">Reference proteome</keyword>
<dbReference type="SUPFAM" id="SSF51735">
    <property type="entry name" value="NAD(P)-binding Rossmann-fold domains"/>
    <property type="match status" value="1"/>
</dbReference>
<dbReference type="Pfam" id="PF07993">
    <property type="entry name" value="NAD_binding_4"/>
    <property type="match status" value="1"/>
</dbReference>
<dbReference type="CDD" id="cd05236">
    <property type="entry name" value="FAR-N_SDR_e"/>
    <property type="match status" value="1"/>
</dbReference>
<keyword evidence="7" id="KW-0521">NADP</keyword>
<keyword evidence="7" id="KW-0444">Lipid biosynthesis</keyword>
<evidence type="ECO:0000256" key="6">
    <source>
        <dbReference type="ARBA" id="ARBA00052530"/>
    </source>
</evidence>
<dbReference type="GO" id="GO:0005777">
    <property type="term" value="C:peroxisome"/>
    <property type="evidence" value="ECO:0007669"/>
    <property type="project" value="TreeGrafter"/>
</dbReference>
<protein>
    <recommendedName>
        <fullName evidence="7">Fatty acyl-CoA reductase</fullName>
        <ecNumber evidence="7">1.2.1.84</ecNumber>
    </recommendedName>
</protein>
<dbReference type="InterPro" id="IPR036291">
    <property type="entry name" value="NAD(P)-bd_dom_sf"/>
</dbReference>
<dbReference type="Proteomes" id="UP000271098">
    <property type="component" value="Unassembled WGS sequence"/>
</dbReference>
<dbReference type="GO" id="GO:0016020">
    <property type="term" value="C:membrane"/>
    <property type="evidence" value="ECO:0007669"/>
    <property type="project" value="UniProtKB-SubCell"/>
</dbReference>
<dbReference type="OrthoDB" id="429813at2759"/>
<dbReference type="GO" id="GO:0080019">
    <property type="term" value="F:alcohol-forming very long-chain fatty acyl-CoA reductase activity"/>
    <property type="evidence" value="ECO:0007669"/>
    <property type="project" value="InterPro"/>
</dbReference>
<dbReference type="GO" id="GO:0102965">
    <property type="term" value="F:alcohol-forming long-chain fatty acyl-CoA reductase activity"/>
    <property type="evidence" value="ECO:0007669"/>
    <property type="project" value="UniProtKB-EC"/>
</dbReference>
<dbReference type="PANTHER" id="PTHR11011:SF45">
    <property type="entry name" value="FATTY ACYL-COA REDUCTASE CG8306-RELATED"/>
    <property type="match status" value="1"/>
</dbReference>
<evidence type="ECO:0000256" key="5">
    <source>
        <dbReference type="ARBA" id="ARBA00023136"/>
    </source>
</evidence>
<reference evidence="11" key="1">
    <citation type="submission" date="2016-06" db="UniProtKB">
        <authorList>
            <consortium name="WormBaseParasite"/>
        </authorList>
    </citation>
    <scope>IDENTIFICATION</scope>
</reference>
<evidence type="ECO:0000313" key="11">
    <source>
        <dbReference type="WBParaSite" id="GPUH_0001390901-mRNA-1"/>
    </source>
</evidence>
<keyword evidence="7" id="KW-0560">Oxidoreductase</keyword>
<dbReference type="EC" id="1.2.1.84" evidence="7"/>
<comment type="function">
    <text evidence="7">Catalyzes the reduction of fatty acyl-CoA to fatty alcohols.</text>
</comment>
<sequence length="300" mass="33189">MEPRQRQVADVFSGRSVLVTGASGFLGKVLIEKLLYSVTTLKNVYLLIRPKDGLGPRQRVDRILEGPLFNRLRHHNPEAFSKLIAVNGNILEEGLGLNQFDMQTICDEVSIVFHCAATVKFDEALRISVEMNVLGTQRLVALCHMMKNLLVLVHVSTAYANCDKSDIMEMVYPPPVPLNKLFDAIDWMNDEMIDAITPHLLGKRPNTYTLTKALAEVQLIDDARQLPLIIIRPSIIGAMWREPLPGWTDNLNGPTGIFAACGKGLLTNMCGRSSAKADIIPVDIVSNLMIVAAAQRAYAE</sequence>
<keyword evidence="4" id="KW-1133">Transmembrane helix</keyword>
<reference evidence="9 10" key="2">
    <citation type="submission" date="2018-11" db="EMBL/GenBank/DDBJ databases">
        <authorList>
            <consortium name="Pathogen Informatics"/>
        </authorList>
    </citation>
    <scope>NUCLEOTIDE SEQUENCE [LARGE SCALE GENOMIC DNA]</scope>
</reference>